<protein>
    <recommendedName>
        <fullName evidence="1">Reverse transcriptase zinc-binding domain-containing protein</fullName>
    </recommendedName>
</protein>
<proteinExistence type="predicted"/>
<evidence type="ECO:0000259" key="1">
    <source>
        <dbReference type="Pfam" id="PF13966"/>
    </source>
</evidence>
<name>A0A2N9EQ27_FAGSY</name>
<reference evidence="2" key="1">
    <citation type="submission" date="2018-02" db="EMBL/GenBank/DDBJ databases">
        <authorList>
            <person name="Cohen D.B."/>
            <person name="Kent A.D."/>
        </authorList>
    </citation>
    <scope>NUCLEOTIDE SEQUENCE</scope>
</reference>
<sequence length="154" mass="18325">MGVLFLQFGFRFIYDAASRTEAKLDTVLKNKTWSWILARSEELVTIQTTYDEIRVKADEVDWWMVLWFNFAIRRRAFIGWLAIKNKLSTRERIAQWGYNADCLCVFCMGCIEVSEDRNEWQEVMDWAIKKLKGKGLRSTICKIALWATVYYLWL</sequence>
<dbReference type="InterPro" id="IPR026960">
    <property type="entry name" value="RVT-Znf"/>
</dbReference>
<dbReference type="Pfam" id="PF13966">
    <property type="entry name" value="zf-RVT"/>
    <property type="match status" value="1"/>
</dbReference>
<dbReference type="EMBL" id="OIVN01000240">
    <property type="protein sequence ID" value="SPC76893.1"/>
    <property type="molecule type" value="Genomic_DNA"/>
</dbReference>
<feature type="domain" description="Reverse transcriptase zinc-binding" evidence="1">
    <location>
        <begin position="46"/>
        <end position="109"/>
    </location>
</feature>
<evidence type="ECO:0000313" key="2">
    <source>
        <dbReference type="EMBL" id="SPC76893.1"/>
    </source>
</evidence>
<organism evidence="2">
    <name type="scientific">Fagus sylvatica</name>
    <name type="common">Beechnut</name>
    <dbReference type="NCBI Taxonomy" id="28930"/>
    <lineage>
        <taxon>Eukaryota</taxon>
        <taxon>Viridiplantae</taxon>
        <taxon>Streptophyta</taxon>
        <taxon>Embryophyta</taxon>
        <taxon>Tracheophyta</taxon>
        <taxon>Spermatophyta</taxon>
        <taxon>Magnoliopsida</taxon>
        <taxon>eudicotyledons</taxon>
        <taxon>Gunneridae</taxon>
        <taxon>Pentapetalae</taxon>
        <taxon>rosids</taxon>
        <taxon>fabids</taxon>
        <taxon>Fagales</taxon>
        <taxon>Fagaceae</taxon>
        <taxon>Fagus</taxon>
    </lineage>
</organism>
<dbReference type="AlphaFoldDB" id="A0A2N9EQ27"/>
<accession>A0A2N9EQ27</accession>
<gene>
    <name evidence="2" type="ORF">FSB_LOCUS4775</name>
</gene>